<dbReference type="OrthoDB" id="124376at2759"/>
<feature type="coiled-coil region" evidence="1">
    <location>
        <begin position="72"/>
        <end position="106"/>
    </location>
</feature>
<dbReference type="Proteomes" id="UP000294530">
    <property type="component" value="Unassembled WGS sequence"/>
</dbReference>
<proteinExistence type="predicted"/>
<gene>
    <name evidence="2" type="ORF">CCR75_003063</name>
</gene>
<comment type="caution">
    <text evidence="2">The sequence shown here is derived from an EMBL/GenBank/DDBJ whole genome shotgun (WGS) entry which is preliminary data.</text>
</comment>
<name>A0A976IMB6_BRELC</name>
<dbReference type="GeneID" id="94346831"/>
<evidence type="ECO:0000313" key="2">
    <source>
        <dbReference type="EMBL" id="TDH74474.1"/>
    </source>
</evidence>
<evidence type="ECO:0000313" key="3">
    <source>
        <dbReference type="Proteomes" id="UP000294530"/>
    </source>
</evidence>
<keyword evidence="3" id="KW-1185">Reference proteome</keyword>
<protein>
    <submittedName>
        <fullName evidence="2">Uncharacterized protein</fullName>
    </submittedName>
</protein>
<reference evidence="2 3" key="1">
    <citation type="journal article" date="2021" name="Genome Biol.">
        <title>AFLAP: assembly-free linkage analysis pipeline using k-mers from genome sequencing data.</title>
        <authorList>
            <person name="Fletcher K."/>
            <person name="Zhang L."/>
            <person name="Gil J."/>
            <person name="Han R."/>
            <person name="Cavanaugh K."/>
            <person name="Michelmore R."/>
        </authorList>
    </citation>
    <scope>NUCLEOTIDE SEQUENCE [LARGE SCALE GENOMIC DNA]</scope>
    <source>
        <strain evidence="2 3">SF5</strain>
    </source>
</reference>
<evidence type="ECO:0000256" key="1">
    <source>
        <dbReference type="SAM" id="Coils"/>
    </source>
</evidence>
<sequence length="150" mass="17196">MQHVRVDRAIQVPVPPVSATPFLISQETKQQLCVTRHRAFERHQENAQWAKLLLGSDKIQSDTTPSGQPRSQEELQMKIEATVKATEELQRRLVHQKAEAHEAQRRFEYILATLKDAGDAVTFAECEKTVGVEKRLLPSKEQRTMEIVRL</sequence>
<accession>A0A976IMB6</accession>
<organism evidence="2 3">
    <name type="scientific">Bremia lactucae</name>
    <name type="common">Lettuce downy mildew</name>
    <dbReference type="NCBI Taxonomy" id="4779"/>
    <lineage>
        <taxon>Eukaryota</taxon>
        <taxon>Sar</taxon>
        <taxon>Stramenopiles</taxon>
        <taxon>Oomycota</taxon>
        <taxon>Peronosporomycetes</taxon>
        <taxon>Peronosporales</taxon>
        <taxon>Peronosporaceae</taxon>
        <taxon>Bremia</taxon>
    </lineage>
</organism>
<dbReference type="RefSeq" id="XP_067823972.1">
    <property type="nucleotide sequence ID" value="XM_067961160.1"/>
</dbReference>
<dbReference type="KEGG" id="blac:94346831"/>
<keyword evidence="1" id="KW-0175">Coiled coil</keyword>
<dbReference type="AlphaFoldDB" id="A0A976IMB6"/>
<dbReference type="EMBL" id="SHOA02000011">
    <property type="protein sequence ID" value="TDH74474.1"/>
    <property type="molecule type" value="Genomic_DNA"/>
</dbReference>